<protein>
    <submittedName>
        <fullName evidence="6">Uncharacterized protein</fullName>
    </submittedName>
</protein>
<keyword evidence="4" id="KW-0406">Ion transport</keyword>
<evidence type="ECO:0000313" key="7">
    <source>
        <dbReference type="Proteomes" id="UP001472677"/>
    </source>
</evidence>
<gene>
    <name evidence="6" type="ORF">V6N12_060756</name>
</gene>
<name>A0ABR2D5E9_9ROSI</name>
<keyword evidence="7" id="KW-1185">Reference proteome</keyword>
<dbReference type="PANTHER" id="PTHR32468:SF17">
    <property type="entry name" value="CATION_H(+) ANTIPORTER 4"/>
    <property type="match status" value="1"/>
</dbReference>
<evidence type="ECO:0000256" key="1">
    <source>
        <dbReference type="ARBA" id="ARBA00022448"/>
    </source>
</evidence>
<accession>A0ABR2D5E9</accession>
<sequence length="165" mass="17983">MGLPLFISQILVSAIELSKDNSSARAQRAEILNLELGRLGSSAAHVGRHNGTKPALMEVGLAVLFIVIVMFVLRPGMKWIVKRMPETGQIKDTCFYFVVLASMMSLRLNQELRMIDCIRVPGNVNSIISLLNACCPTCDSSIALDVLHLVKLNGGATPNSIAHRK</sequence>
<dbReference type="EMBL" id="JBBPBM010000036">
    <property type="protein sequence ID" value="KAK8529994.1"/>
    <property type="molecule type" value="Genomic_DNA"/>
</dbReference>
<keyword evidence="1" id="KW-0813">Transport</keyword>
<keyword evidence="2" id="KW-0633">Potassium transport</keyword>
<keyword evidence="3" id="KW-0630">Potassium</keyword>
<evidence type="ECO:0000256" key="5">
    <source>
        <dbReference type="SAM" id="Phobius"/>
    </source>
</evidence>
<evidence type="ECO:0000256" key="3">
    <source>
        <dbReference type="ARBA" id="ARBA00022958"/>
    </source>
</evidence>
<dbReference type="InterPro" id="IPR050794">
    <property type="entry name" value="CPA2_transporter"/>
</dbReference>
<organism evidence="6 7">
    <name type="scientific">Hibiscus sabdariffa</name>
    <name type="common">roselle</name>
    <dbReference type="NCBI Taxonomy" id="183260"/>
    <lineage>
        <taxon>Eukaryota</taxon>
        <taxon>Viridiplantae</taxon>
        <taxon>Streptophyta</taxon>
        <taxon>Embryophyta</taxon>
        <taxon>Tracheophyta</taxon>
        <taxon>Spermatophyta</taxon>
        <taxon>Magnoliopsida</taxon>
        <taxon>eudicotyledons</taxon>
        <taxon>Gunneridae</taxon>
        <taxon>Pentapetalae</taxon>
        <taxon>rosids</taxon>
        <taxon>malvids</taxon>
        <taxon>Malvales</taxon>
        <taxon>Malvaceae</taxon>
        <taxon>Malvoideae</taxon>
        <taxon>Hibiscus</taxon>
    </lineage>
</organism>
<dbReference type="Proteomes" id="UP001472677">
    <property type="component" value="Unassembled WGS sequence"/>
</dbReference>
<comment type="caution">
    <text evidence="6">The sequence shown here is derived from an EMBL/GenBank/DDBJ whole genome shotgun (WGS) entry which is preliminary data.</text>
</comment>
<keyword evidence="5" id="KW-0812">Transmembrane</keyword>
<proteinExistence type="predicted"/>
<reference evidence="6 7" key="1">
    <citation type="journal article" date="2024" name="G3 (Bethesda)">
        <title>Genome assembly of Hibiscus sabdariffa L. provides insights into metabolisms of medicinal natural products.</title>
        <authorList>
            <person name="Kim T."/>
        </authorList>
    </citation>
    <scope>NUCLEOTIDE SEQUENCE [LARGE SCALE GENOMIC DNA]</scope>
    <source>
        <strain evidence="6">TK-2024</strain>
        <tissue evidence="6">Old leaves</tissue>
    </source>
</reference>
<keyword evidence="5" id="KW-1133">Transmembrane helix</keyword>
<dbReference type="PANTHER" id="PTHR32468">
    <property type="entry name" value="CATION/H + ANTIPORTER"/>
    <property type="match status" value="1"/>
</dbReference>
<evidence type="ECO:0000313" key="6">
    <source>
        <dbReference type="EMBL" id="KAK8529994.1"/>
    </source>
</evidence>
<keyword evidence="5" id="KW-0472">Membrane</keyword>
<evidence type="ECO:0000256" key="4">
    <source>
        <dbReference type="ARBA" id="ARBA00023065"/>
    </source>
</evidence>
<feature type="transmembrane region" description="Helical" evidence="5">
    <location>
        <begin position="55"/>
        <end position="73"/>
    </location>
</feature>
<evidence type="ECO:0000256" key="2">
    <source>
        <dbReference type="ARBA" id="ARBA00022538"/>
    </source>
</evidence>